<dbReference type="Proteomes" id="UP001165586">
    <property type="component" value="Unassembled WGS sequence"/>
</dbReference>
<sequence>STVDSAKEDAVRTYQTVQDLDTTITVSKSDIDQANKDSKTYKDAAMTSAGEAKAAQLQVEKLALASIYKFKEGNAVSTASLTLSADAVQHYELRLGTTTVNLPLFTADPDSTARQLTIIFKQGTGANRVNWPQGVPTGASANDYRPKIMWNGGREPVFSYVQDMEDVVTLLTTDKGI</sequence>
<keyword evidence="2" id="KW-1185">Reference proteome</keyword>
<proteinExistence type="predicted"/>
<comment type="caution">
    <text evidence="1">The sequence shown here is derived from an EMBL/GenBank/DDBJ whole genome shotgun (WGS) entry which is preliminary data.</text>
</comment>
<feature type="non-terminal residue" evidence="1">
    <location>
        <position position="1"/>
    </location>
</feature>
<organism evidence="1 2">
    <name type="scientific">Herbiconiux daphne</name>
    <dbReference type="NCBI Taxonomy" id="2970914"/>
    <lineage>
        <taxon>Bacteria</taxon>
        <taxon>Bacillati</taxon>
        <taxon>Actinomycetota</taxon>
        <taxon>Actinomycetes</taxon>
        <taxon>Micrococcales</taxon>
        <taxon>Microbacteriaceae</taxon>
        <taxon>Herbiconiux</taxon>
    </lineage>
</organism>
<name>A0ABT2HCA2_9MICO</name>
<gene>
    <name evidence="1" type="ORF">N1032_27530</name>
</gene>
<accession>A0ABT2HCA2</accession>
<evidence type="ECO:0000313" key="2">
    <source>
        <dbReference type="Proteomes" id="UP001165586"/>
    </source>
</evidence>
<dbReference type="EMBL" id="JANLCJ010000755">
    <property type="protein sequence ID" value="MCS5737487.1"/>
    <property type="molecule type" value="Genomic_DNA"/>
</dbReference>
<evidence type="ECO:0000313" key="1">
    <source>
        <dbReference type="EMBL" id="MCS5737487.1"/>
    </source>
</evidence>
<dbReference type="RefSeq" id="WP_259543906.1">
    <property type="nucleotide sequence ID" value="NZ_JANLCJ010000755.1"/>
</dbReference>
<feature type="non-terminal residue" evidence="1">
    <location>
        <position position="177"/>
    </location>
</feature>
<reference evidence="1" key="1">
    <citation type="submission" date="2022-08" db="EMBL/GenBank/DDBJ databases">
        <authorList>
            <person name="Deng Y."/>
            <person name="Han X.-F."/>
            <person name="Zhang Y.-Q."/>
        </authorList>
    </citation>
    <scope>NUCLEOTIDE SEQUENCE</scope>
    <source>
        <strain evidence="1">CPCC 203386</strain>
    </source>
</reference>
<protein>
    <submittedName>
        <fullName evidence="1">Uncharacterized protein</fullName>
    </submittedName>
</protein>